<keyword evidence="1" id="KW-1133">Transmembrane helix</keyword>
<accession>A0A0E9XIX3</accession>
<sequence length="37" mass="4410">MSNAKHMKYGIYVLIYLHSLHFHIRLTLSFLVSHLLL</sequence>
<reference evidence="2" key="1">
    <citation type="submission" date="2014-11" db="EMBL/GenBank/DDBJ databases">
        <authorList>
            <person name="Amaro Gonzalez C."/>
        </authorList>
    </citation>
    <scope>NUCLEOTIDE SEQUENCE</scope>
</reference>
<dbReference type="EMBL" id="GBXM01005895">
    <property type="protein sequence ID" value="JAI02683.1"/>
    <property type="molecule type" value="Transcribed_RNA"/>
</dbReference>
<keyword evidence="1" id="KW-0812">Transmembrane</keyword>
<name>A0A0E9XIX3_ANGAN</name>
<dbReference type="AlphaFoldDB" id="A0A0E9XIX3"/>
<evidence type="ECO:0000256" key="1">
    <source>
        <dbReference type="SAM" id="Phobius"/>
    </source>
</evidence>
<organism evidence="2">
    <name type="scientific">Anguilla anguilla</name>
    <name type="common">European freshwater eel</name>
    <name type="synonym">Muraena anguilla</name>
    <dbReference type="NCBI Taxonomy" id="7936"/>
    <lineage>
        <taxon>Eukaryota</taxon>
        <taxon>Metazoa</taxon>
        <taxon>Chordata</taxon>
        <taxon>Craniata</taxon>
        <taxon>Vertebrata</taxon>
        <taxon>Euteleostomi</taxon>
        <taxon>Actinopterygii</taxon>
        <taxon>Neopterygii</taxon>
        <taxon>Teleostei</taxon>
        <taxon>Anguilliformes</taxon>
        <taxon>Anguillidae</taxon>
        <taxon>Anguilla</taxon>
    </lineage>
</organism>
<keyword evidence="1" id="KW-0472">Membrane</keyword>
<reference evidence="2" key="2">
    <citation type="journal article" date="2015" name="Fish Shellfish Immunol.">
        <title>Early steps in the European eel (Anguilla anguilla)-Vibrio vulnificus interaction in the gills: Role of the RtxA13 toxin.</title>
        <authorList>
            <person name="Callol A."/>
            <person name="Pajuelo D."/>
            <person name="Ebbesson L."/>
            <person name="Teles M."/>
            <person name="MacKenzie S."/>
            <person name="Amaro C."/>
        </authorList>
    </citation>
    <scope>NUCLEOTIDE SEQUENCE</scope>
</reference>
<feature type="transmembrane region" description="Helical" evidence="1">
    <location>
        <begin position="12"/>
        <end position="36"/>
    </location>
</feature>
<evidence type="ECO:0000313" key="2">
    <source>
        <dbReference type="EMBL" id="JAI02683.1"/>
    </source>
</evidence>
<proteinExistence type="predicted"/>
<protein>
    <submittedName>
        <fullName evidence="2">Uncharacterized protein</fullName>
    </submittedName>
</protein>